<keyword evidence="1" id="KW-0812">Transmembrane</keyword>
<dbReference type="EMBL" id="LN902841">
    <property type="protein sequence ID" value="CDS35703.1"/>
    <property type="molecule type" value="Genomic_DNA"/>
</dbReference>
<gene>
    <name evidence="2" type="ORF">EmuJ_001164600</name>
</gene>
<evidence type="ECO:0000256" key="1">
    <source>
        <dbReference type="SAM" id="Phobius"/>
    </source>
</evidence>
<protein>
    <submittedName>
        <fullName evidence="2">Uncharacterized protein</fullName>
    </submittedName>
</protein>
<evidence type="ECO:0000313" key="3">
    <source>
        <dbReference type="Proteomes" id="UP000017246"/>
    </source>
</evidence>
<proteinExistence type="predicted"/>
<sequence length="179" mass="20345">MCTKTILLRLIIIMLIMLHLKTSLLTSERKIFCAVHASPVDEAPTGEFDVAQCDEFVHVDEPPILNNGSSWEIYREMLLIAYHDYLQWNYYLILTTYRAPVDIADLRDRLKNVPISVPVYAILEDLVGAFGVPPYPSTIALNYRAVQAMLFGILYNLPECTANASFFECAARLQLKELT</sequence>
<keyword evidence="1" id="KW-0472">Membrane</keyword>
<reference evidence="2" key="1">
    <citation type="journal article" date="2013" name="Nature">
        <title>The genomes of four tapeworm species reveal adaptations to parasitism.</title>
        <authorList>
            <person name="Tsai I.J."/>
            <person name="Zarowiecki M."/>
            <person name="Holroyd N."/>
            <person name="Garciarrubio A."/>
            <person name="Sanchez-Flores A."/>
            <person name="Brooks K.L."/>
            <person name="Tracey A."/>
            <person name="Bobes R.J."/>
            <person name="Fragoso G."/>
            <person name="Sciutto E."/>
            <person name="Aslett M."/>
            <person name="Beasley H."/>
            <person name="Bennett H.M."/>
            <person name="Cai J."/>
            <person name="Camicia F."/>
            <person name="Clark R."/>
            <person name="Cucher M."/>
            <person name="De Silva N."/>
            <person name="Day T.A."/>
            <person name="Deplazes P."/>
            <person name="Estrada K."/>
            <person name="Fernandez C."/>
            <person name="Holland P.W."/>
            <person name="Hou J."/>
            <person name="Hu S."/>
            <person name="Huckvale T."/>
            <person name="Hung S.S."/>
            <person name="Kamenetzky L."/>
            <person name="Keane J.A."/>
            <person name="Kiss F."/>
            <person name="Koziol U."/>
            <person name="Lambert O."/>
            <person name="Liu K."/>
            <person name="Luo X."/>
            <person name="Luo Y."/>
            <person name="Macchiaroli N."/>
            <person name="Nichol S."/>
            <person name="Paps J."/>
            <person name="Parkinson J."/>
            <person name="Pouchkina-Stantcheva N."/>
            <person name="Riddiford N."/>
            <person name="Rosenzvit M."/>
            <person name="Salinas G."/>
            <person name="Wasmuth J.D."/>
            <person name="Zamanian M."/>
            <person name="Zheng Y."/>
            <person name="Cai X."/>
            <person name="Soberon X."/>
            <person name="Olson P.D."/>
            <person name="Laclette J.P."/>
            <person name="Brehm K."/>
            <person name="Berriman M."/>
            <person name="Garciarrubio A."/>
            <person name="Bobes R.J."/>
            <person name="Fragoso G."/>
            <person name="Sanchez-Flores A."/>
            <person name="Estrada K."/>
            <person name="Cevallos M.A."/>
            <person name="Morett E."/>
            <person name="Gonzalez V."/>
            <person name="Portillo T."/>
            <person name="Ochoa-Leyva A."/>
            <person name="Jose M.V."/>
            <person name="Sciutto E."/>
            <person name="Landa A."/>
            <person name="Jimenez L."/>
            <person name="Valdes V."/>
            <person name="Carrero J.C."/>
            <person name="Larralde C."/>
            <person name="Morales-Montor J."/>
            <person name="Limon-Lason J."/>
            <person name="Soberon X."/>
            <person name="Laclette J.P."/>
        </authorList>
    </citation>
    <scope>NUCLEOTIDE SEQUENCE [LARGE SCALE GENOMIC DNA]</scope>
</reference>
<name>A0A068XXX8_ECHMU</name>
<keyword evidence="1" id="KW-1133">Transmembrane helix</keyword>
<accession>A0A068XXX8</accession>
<organism evidence="2 3">
    <name type="scientific">Echinococcus multilocularis</name>
    <name type="common">Fox tapeworm</name>
    <dbReference type="NCBI Taxonomy" id="6211"/>
    <lineage>
        <taxon>Eukaryota</taxon>
        <taxon>Metazoa</taxon>
        <taxon>Spiralia</taxon>
        <taxon>Lophotrochozoa</taxon>
        <taxon>Platyhelminthes</taxon>
        <taxon>Cestoda</taxon>
        <taxon>Eucestoda</taxon>
        <taxon>Cyclophyllidea</taxon>
        <taxon>Taeniidae</taxon>
        <taxon>Echinococcus</taxon>
    </lineage>
</organism>
<keyword evidence="3" id="KW-1185">Reference proteome</keyword>
<feature type="transmembrane region" description="Helical" evidence="1">
    <location>
        <begin position="6"/>
        <end position="24"/>
    </location>
</feature>
<dbReference type="Proteomes" id="UP000017246">
    <property type="component" value="Unassembled WGS sequence"/>
</dbReference>
<evidence type="ECO:0000313" key="2">
    <source>
        <dbReference type="EMBL" id="CDS35703.1"/>
    </source>
</evidence>
<dbReference type="AlphaFoldDB" id="A0A068XXX8"/>
<reference evidence="2" key="2">
    <citation type="submission" date="2015-11" db="EMBL/GenBank/DDBJ databases">
        <authorList>
            <person name="Zhang Y."/>
            <person name="Guo Z."/>
        </authorList>
    </citation>
    <scope>NUCLEOTIDE SEQUENCE</scope>
</reference>